<feature type="compositionally biased region" description="Basic and acidic residues" evidence="1">
    <location>
        <begin position="278"/>
        <end position="299"/>
    </location>
</feature>
<evidence type="ECO:0000313" key="2">
    <source>
        <dbReference type="EMBL" id="CAE0704016.1"/>
    </source>
</evidence>
<protein>
    <submittedName>
        <fullName evidence="2">Uncharacterized protein</fullName>
    </submittedName>
</protein>
<feature type="compositionally biased region" description="Basic and acidic residues" evidence="1">
    <location>
        <begin position="1"/>
        <end position="19"/>
    </location>
</feature>
<dbReference type="EMBL" id="HBIW01022580">
    <property type="protein sequence ID" value="CAE0704016.1"/>
    <property type="molecule type" value="Transcribed_RNA"/>
</dbReference>
<evidence type="ECO:0000256" key="1">
    <source>
        <dbReference type="SAM" id="MobiDB-lite"/>
    </source>
</evidence>
<feature type="region of interest" description="Disordered" evidence="1">
    <location>
        <begin position="1"/>
        <end position="22"/>
    </location>
</feature>
<accession>A0A7S4A5X7</accession>
<feature type="region of interest" description="Disordered" evidence="1">
    <location>
        <begin position="276"/>
        <end position="299"/>
    </location>
</feature>
<dbReference type="Proteomes" id="UP000789595">
    <property type="component" value="Unassembled WGS sequence"/>
</dbReference>
<proteinExistence type="predicted"/>
<sequence length="400" mass="44591">MPPKRVVDTARTGAERGKGAAELAAERVALQEEKGEESSDDEFLMPGERRLKNRLKLEVPRQSWQMEVLEANRLGDVERLRVAFRRPGANVNLRTAEGAYGGFRYATWGTHSSYLGGNPSGESLLMLAARPDNAQYPNRREVLTMLIEEFDAERNYRNGNEKTARDLNPLLMDEVHPLKRWTVEDAHAWAESAGLKVKIEHTYDWLKIFDAYQLDGRGLVDIWTKQKFEDYVDERLADLTRVGVNTDAIEEETPRWIYCLEQLKLDAKNAQKTKRRREAAARAEAERRQAIRDEQRRAKLRGKLDKGAAHVLKHAKSLGAFGSMGSLAAAKREAAEKKRREEERAAALARISGLSEADVDAPAPAPAPASFLPPVKDALPAEATPPKPPLDAEAAAAAGE</sequence>
<name>A0A7S4A5X7_9STRA</name>
<reference evidence="2" key="1">
    <citation type="submission" date="2021-01" db="EMBL/GenBank/DDBJ databases">
        <authorList>
            <person name="Corre E."/>
            <person name="Pelletier E."/>
            <person name="Niang G."/>
            <person name="Scheremetjew M."/>
            <person name="Finn R."/>
            <person name="Kale V."/>
            <person name="Holt S."/>
            <person name="Cochrane G."/>
            <person name="Meng A."/>
            <person name="Brown T."/>
            <person name="Cohen L."/>
        </authorList>
    </citation>
    <scope>NUCLEOTIDE SEQUENCE</scope>
    <source>
        <strain evidence="2">CCMP1756</strain>
    </source>
</reference>
<evidence type="ECO:0000313" key="3">
    <source>
        <dbReference type="EMBL" id="CAH0365263.1"/>
    </source>
</evidence>
<feature type="region of interest" description="Disordered" evidence="1">
    <location>
        <begin position="353"/>
        <end position="400"/>
    </location>
</feature>
<gene>
    <name evidence="2" type="ORF">PCAL00307_LOCUS19464</name>
    <name evidence="3" type="ORF">PECAL_1P16920</name>
</gene>
<keyword evidence="4" id="KW-1185">Reference proteome</keyword>
<reference evidence="3" key="2">
    <citation type="submission" date="2021-11" db="EMBL/GenBank/DDBJ databases">
        <authorList>
            <consortium name="Genoscope - CEA"/>
            <person name="William W."/>
        </authorList>
    </citation>
    <scope>NUCLEOTIDE SEQUENCE</scope>
</reference>
<evidence type="ECO:0000313" key="4">
    <source>
        <dbReference type="Proteomes" id="UP000789595"/>
    </source>
</evidence>
<organism evidence="2">
    <name type="scientific">Pelagomonas calceolata</name>
    <dbReference type="NCBI Taxonomy" id="35677"/>
    <lineage>
        <taxon>Eukaryota</taxon>
        <taxon>Sar</taxon>
        <taxon>Stramenopiles</taxon>
        <taxon>Ochrophyta</taxon>
        <taxon>Pelagophyceae</taxon>
        <taxon>Pelagomonadales</taxon>
        <taxon>Pelagomonadaceae</taxon>
        <taxon>Pelagomonas</taxon>
    </lineage>
</organism>
<dbReference type="AlphaFoldDB" id="A0A7S4A5X7"/>
<dbReference type="EMBL" id="CAKKNE010000001">
    <property type="protein sequence ID" value="CAH0365263.1"/>
    <property type="molecule type" value="Genomic_DNA"/>
</dbReference>
<dbReference type="OrthoDB" id="198077at2759"/>